<evidence type="ECO:0000313" key="4">
    <source>
        <dbReference type="EMBL" id="EXC09515.1"/>
    </source>
</evidence>
<gene>
    <name evidence="4" type="ORF">J506_0363</name>
</gene>
<dbReference type="InterPro" id="IPR007159">
    <property type="entry name" value="SpoVT-AbrB_dom"/>
</dbReference>
<dbReference type="InterPro" id="IPR037914">
    <property type="entry name" value="SpoVT-AbrB_sf"/>
</dbReference>
<organism evidence="4 5">
    <name type="scientific">Acinetobacter baumannii 625974</name>
    <dbReference type="NCBI Taxonomy" id="1310607"/>
    <lineage>
        <taxon>Bacteria</taxon>
        <taxon>Pseudomonadati</taxon>
        <taxon>Pseudomonadota</taxon>
        <taxon>Gammaproteobacteria</taxon>
        <taxon>Moraxellales</taxon>
        <taxon>Moraxellaceae</taxon>
        <taxon>Acinetobacter</taxon>
        <taxon>Acinetobacter calcoaceticus/baumannii complex</taxon>
    </lineage>
</organism>
<dbReference type="GO" id="GO:0003677">
    <property type="term" value="F:DNA binding"/>
    <property type="evidence" value="ECO:0007669"/>
    <property type="project" value="UniProtKB-UniRule"/>
</dbReference>
<dbReference type="InterPro" id="IPR051734">
    <property type="entry name" value="VapB_TA_antitoxins"/>
</dbReference>
<evidence type="ECO:0000256" key="1">
    <source>
        <dbReference type="ARBA" id="ARBA00007924"/>
    </source>
</evidence>
<evidence type="ECO:0000313" key="5">
    <source>
        <dbReference type="Proteomes" id="UP000021108"/>
    </source>
</evidence>
<reference evidence="4 5" key="1">
    <citation type="submission" date="2014-02" db="EMBL/GenBank/DDBJ databases">
        <title>Comparative genomics and transcriptomics to identify genetic mechanisms underlying the emergence of carbapenem resistant Acinetobacter baumannii (CRAb).</title>
        <authorList>
            <person name="Harris A.D."/>
            <person name="Johnson K.J."/>
            <person name="George J."/>
            <person name="Shefchek K."/>
            <person name="Daugherty S.C."/>
            <person name="Parankush S."/>
            <person name="Sadzewicz L."/>
            <person name="Tallon L."/>
            <person name="Sengamalay N."/>
            <person name="Hazen T.H."/>
            <person name="Rasko D.A."/>
        </authorList>
    </citation>
    <scope>NUCLEOTIDE SEQUENCE [LARGE SCALE GENOMIC DNA]</scope>
    <source>
        <strain evidence="4 5">625974</strain>
    </source>
</reference>
<keyword evidence="2" id="KW-0238">DNA-binding</keyword>
<dbReference type="InterPro" id="IPR047976">
    <property type="entry name" value="Anti_VapB2-like"/>
</dbReference>
<dbReference type="SUPFAM" id="SSF89447">
    <property type="entry name" value="AbrB/MazE/MraZ-like"/>
    <property type="match status" value="1"/>
</dbReference>
<name>A0A009QPS8_ACIBA</name>
<comment type="similarity">
    <text evidence="1">Belongs to the VapB family.</text>
</comment>
<dbReference type="PANTHER" id="PTHR37550">
    <property type="entry name" value="ANTITOXIN VAPB1"/>
    <property type="match status" value="1"/>
</dbReference>
<sequence length="75" mass="8707">MITSVFTNNRSQAVRLPAIFRFPKETQKVFVRVVGVERVICPVEHIWDSFFDDAQLTVSDDFERGEQIAAERESF</sequence>
<evidence type="ECO:0000259" key="3">
    <source>
        <dbReference type="PROSITE" id="PS51740"/>
    </source>
</evidence>
<accession>A0A009QPS8</accession>
<dbReference type="Gene3D" id="2.10.260.10">
    <property type="match status" value="1"/>
</dbReference>
<comment type="caution">
    <text evidence="4">The sequence shown here is derived from an EMBL/GenBank/DDBJ whole genome shotgun (WGS) entry which is preliminary data.</text>
</comment>
<dbReference type="RefSeq" id="WP_002125542.1">
    <property type="nucleotide sequence ID" value="NZ_JEXD01000002.1"/>
</dbReference>
<dbReference type="NCBIfam" id="NF040493">
    <property type="entry name" value="TA_anti_VapB"/>
    <property type="match status" value="1"/>
</dbReference>
<dbReference type="EMBL" id="JEXD01000002">
    <property type="protein sequence ID" value="EXC09515.1"/>
    <property type="molecule type" value="Genomic_DNA"/>
</dbReference>
<proteinExistence type="inferred from homology"/>
<dbReference type="PATRIC" id="fig|1310607.3.peg.354"/>
<protein>
    <submittedName>
        <fullName evidence="4">Antidote-toxin recognition MazE family protein</fullName>
    </submittedName>
</protein>
<dbReference type="PROSITE" id="PS51740">
    <property type="entry name" value="SPOVT_ABRB"/>
    <property type="match status" value="1"/>
</dbReference>
<dbReference type="Proteomes" id="UP000021108">
    <property type="component" value="Unassembled WGS sequence"/>
</dbReference>
<feature type="domain" description="SpoVT-AbrB" evidence="3">
    <location>
        <begin position="3"/>
        <end position="45"/>
    </location>
</feature>
<evidence type="ECO:0000256" key="2">
    <source>
        <dbReference type="PROSITE-ProRule" id="PRU01076"/>
    </source>
</evidence>
<dbReference type="AlphaFoldDB" id="A0A009QPS8"/>
<dbReference type="PANTHER" id="PTHR37550:SF3">
    <property type="entry name" value="ANTITOXIN VAPB1"/>
    <property type="match status" value="1"/>
</dbReference>